<evidence type="ECO:0000313" key="2">
    <source>
        <dbReference type="Proteomes" id="UP000023541"/>
    </source>
</evidence>
<reference evidence="1 2" key="1">
    <citation type="submission" date="2014-04" db="EMBL/GenBank/DDBJ databases">
        <title>Aquimarina sp. 22II-S11-z7 Genome Sequencing.</title>
        <authorList>
            <person name="Lai Q."/>
        </authorList>
    </citation>
    <scope>NUCLEOTIDE SEQUENCE [LARGE SCALE GENOMIC DNA]</scope>
    <source>
        <strain evidence="1 2">22II-S11-z7</strain>
    </source>
</reference>
<keyword evidence="1" id="KW-0560">Oxidoreductase</keyword>
<dbReference type="RefSeq" id="WP_034241601.1">
    <property type="nucleotide sequence ID" value="NZ_AQRA01000004.1"/>
</dbReference>
<organism evidence="1 2">
    <name type="scientific">Aquimarina atlantica</name>
    <dbReference type="NCBI Taxonomy" id="1317122"/>
    <lineage>
        <taxon>Bacteria</taxon>
        <taxon>Pseudomonadati</taxon>
        <taxon>Bacteroidota</taxon>
        <taxon>Flavobacteriia</taxon>
        <taxon>Flavobacteriales</taxon>
        <taxon>Flavobacteriaceae</taxon>
        <taxon>Aquimarina</taxon>
    </lineage>
</organism>
<proteinExistence type="predicted"/>
<name>A0A023BVY5_9FLAO</name>
<keyword evidence="2" id="KW-1185">Reference proteome</keyword>
<dbReference type="AlphaFoldDB" id="A0A023BVY5"/>
<dbReference type="EMBL" id="AQRA01000004">
    <property type="protein sequence ID" value="EZH74084.1"/>
    <property type="molecule type" value="Genomic_DNA"/>
</dbReference>
<comment type="caution">
    <text evidence="1">The sequence shown here is derived from an EMBL/GenBank/DDBJ whole genome shotgun (WGS) entry which is preliminary data.</text>
</comment>
<dbReference type="GO" id="GO:0004497">
    <property type="term" value="F:monooxygenase activity"/>
    <property type="evidence" value="ECO:0007669"/>
    <property type="project" value="UniProtKB-KW"/>
</dbReference>
<gene>
    <name evidence="1" type="ORF">ATO12_14510</name>
</gene>
<sequence>METNCEVILKSEVKNSMVNNLMNFLDENLPNVRGFKGCLSVKILFNKETNEMVFYEEWISKNHHTDYIAFISNNGIMAKLAAFLTKAPEINYYHKLAI</sequence>
<dbReference type="InterPro" id="IPR011008">
    <property type="entry name" value="Dimeric_a/b-barrel"/>
</dbReference>
<dbReference type="Gene3D" id="3.30.70.100">
    <property type="match status" value="1"/>
</dbReference>
<keyword evidence="1" id="KW-0503">Monooxygenase</keyword>
<protein>
    <submittedName>
        <fullName evidence="1">Antibiotic biosynthesis monooxygenase</fullName>
    </submittedName>
</protein>
<accession>A0A023BVY5</accession>
<dbReference type="SUPFAM" id="SSF54909">
    <property type="entry name" value="Dimeric alpha+beta barrel"/>
    <property type="match status" value="1"/>
</dbReference>
<evidence type="ECO:0000313" key="1">
    <source>
        <dbReference type="EMBL" id="EZH74084.1"/>
    </source>
</evidence>
<dbReference type="eggNOG" id="COG1359">
    <property type="taxonomic scope" value="Bacteria"/>
</dbReference>
<dbReference type="Proteomes" id="UP000023541">
    <property type="component" value="Unassembled WGS sequence"/>
</dbReference>
<dbReference type="OrthoDB" id="7376024at2"/>